<keyword evidence="2" id="KW-1185">Reference proteome</keyword>
<reference evidence="1" key="1">
    <citation type="journal article" date="2020" name="Stud. Mycol.">
        <title>101 Dothideomycetes genomes: a test case for predicting lifestyles and emergence of pathogens.</title>
        <authorList>
            <person name="Haridas S."/>
            <person name="Albert R."/>
            <person name="Binder M."/>
            <person name="Bloem J."/>
            <person name="Labutti K."/>
            <person name="Salamov A."/>
            <person name="Andreopoulos B."/>
            <person name="Baker S."/>
            <person name="Barry K."/>
            <person name="Bills G."/>
            <person name="Bluhm B."/>
            <person name="Cannon C."/>
            <person name="Castanera R."/>
            <person name="Culley D."/>
            <person name="Daum C."/>
            <person name="Ezra D."/>
            <person name="Gonzalez J."/>
            <person name="Henrissat B."/>
            <person name="Kuo A."/>
            <person name="Liang C."/>
            <person name="Lipzen A."/>
            <person name="Lutzoni F."/>
            <person name="Magnuson J."/>
            <person name="Mondo S."/>
            <person name="Nolan M."/>
            <person name="Ohm R."/>
            <person name="Pangilinan J."/>
            <person name="Park H.-J."/>
            <person name="Ramirez L."/>
            <person name="Alfaro M."/>
            <person name="Sun H."/>
            <person name="Tritt A."/>
            <person name="Yoshinaga Y."/>
            <person name="Zwiers L.-H."/>
            <person name="Turgeon B."/>
            <person name="Goodwin S."/>
            <person name="Spatafora J."/>
            <person name="Crous P."/>
            <person name="Grigoriev I."/>
        </authorList>
    </citation>
    <scope>NUCLEOTIDE SEQUENCE</scope>
    <source>
        <strain evidence="1">CBS 161.51</strain>
    </source>
</reference>
<dbReference type="AlphaFoldDB" id="A0A6A5SN42"/>
<dbReference type="EMBL" id="ML976039">
    <property type="protein sequence ID" value="KAF1942061.1"/>
    <property type="molecule type" value="Genomic_DNA"/>
</dbReference>
<evidence type="ECO:0000313" key="2">
    <source>
        <dbReference type="Proteomes" id="UP000800038"/>
    </source>
</evidence>
<gene>
    <name evidence="1" type="ORF">EJ02DRAFT_454566</name>
</gene>
<evidence type="ECO:0000313" key="1">
    <source>
        <dbReference type="EMBL" id="KAF1942061.1"/>
    </source>
</evidence>
<organism evidence="1 2">
    <name type="scientific">Clathrospora elynae</name>
    <dbReference type="NCBI Taxonomy" id="706981"/>
    <lineage>
        <taxon>Eukaryota</taxon>
        <taxon>Fungi</taxon>
        <taxon>Dikarya</taxon>
        <taxon>Ascomycota</taxon>
        <taxon>Pezizomycotina</taxon>
        <taxon>Dothideomycetes</taxon>
        <taxon>Pleosporomycetidae</taxon>
        <taxon>Pleosporales</taxon>
        <taxon>Diademaceae</taxon>
        <taxon>Clathrospora</taxon>
    </lineage>
</organism>
<dbReference type="Proteomes" id="UP000800038">
    <property type="component" value="Unassembled WGS sequence"/>
</dbReference>
<sequence length="87" mass="9563">MTQFAAVGVLQRNGKTIQQVIECYPGYLTNWAFTEKTGNLLDNSPALVASLRALPNDYLNTQPSLRAAMERNDTYPRKLSTSSIVAG</sequence>
<proteinExistence type="predicted"/>
<name>A0A6A5SN42_9PLEO</name>
<protein>
    <submittedName>
        <fullName evidence="1">Uncharacterized protein</fullName>
    </submittedName>
</protein>
<accession>A0A6A5SN42</accession>